<evidence type="ECO:0000313" key="2">
    <source>
        <dbReference type="Proteomes" id="UP001075001"/>
    </source>
</evidence>
<sequence length="40" mass="4000">MSAAIVRLRVGSPDKARSAASGECAGINASVRLLPGSRCA</sequence>
<keyword evidence="2" id="KW-1185">Reference proteome</keyword>
<proteinExistence type="predicted"/>
<comment type="caution">
    <text evidence="1">The sequence shown here is derived from an EMBL/GenBank/DDBJ whole genome shotgun (WGS) entry which is preliminary data.</text>
</comment>
<name>A0ABT6ELM5_9ENTR</name>
<reference evidence="1" key="1">
    <citation type="submission" date="2023-03" db="EMBL/GenBank/DDBJ databases">
        <title>identification of new KPC variant in Klebsiella huaxiensis from the Hospital Sewage Samples in China.</title>
        <authorList>
            <person name="Wu Y."/>
        </authorList>
    </citation>
    <scope>NUCLEOTIDE SEQUENCE</scope>
    <source>
        <strain evidence="1">ZR-9</strain>
    </source>
</reference>
<protein>
    <submittedName>
        <fullName evidence="1">Uncharacterized protein</fullName>
    </submittedName>
</protein>
<organism evidence="1 2">
    <name type="scientific">Klebsiella huaxiensis</name>
    <dbReference type="NCBI Taxonomy" id="2153354"/>
    <lineage>
        <taxon>Bacteria</taxon>
        <taxon>Pseudomonadati</taxon>
        <taxon>Pseudomonadota</taxon>
        <taxon>Gammaproteobacteria</taxon>
        <taxon>Enterobacterales</taxon>
        <taxon>Enterobacteriaceae</taxon>
        <taxon>Klebsiella/Raoultella group</taxon>
        <taxon>Klebsiella</taxon>
    </lineage>
</organism>
<accession>A0ABT6ELM5</accession>
<evidence type="ECO:0000313" key="1">
    <source>
        <dbReference type="EMBL" id="MDG1645150.1"/>
    </source>
</evidence>
<dbReference type="Proteomes" id="UP001075001">
    <property type="component" value="Unassembled WGS sequence"/>
</dbReference>
<dbReference type="RefSeq" id="WP_260610960.1">
    <property type="nucleotide sequence ID" value="NZ_CABGGQ010000005.1"/>
</dbReference>
<gene>
    <name evidence="1" type="ORF">OXR69_025270</name>
</gene>
<dbReference type="EMBL" id="JAPQEX020000001">
    <property type="protein sequence ID" value="MDG1645150.1"/>
    <property type="molecule type" value="Genomic_DNA"/>
</dbReference>